<dbReference type="InterPro" id="IPR006652">
    <property type="entry name" value="Kelch_1"/>
</dbReference>
<keyword evidence="2" id="KW-0732">Signal</keyword>
<sequence length="397" mass="41492">MITRARQSICLLLLTATLAACGNVSNNDSTTNTPGPGGNPPVGSNPPAGGNPPVGTPPSNDPKPTDPSVPVVDVFMRQSIAPLEKGTEEAQGETVGSRLYMFGGFDGHINYCCSPSPRARVFDAQTGKWSKLADMPIPQGSSSPNGGVTHAGITTDGKANIYYAGGYTSKNVGGDKPLQQTFGTKAVFQYSIASNSYTQLPDLPVPRAAGQLEYVNDTLHYFGGQALGKDPDSADHFVLDLKNLSKGWAKVSQLNQARNHLGAAQLNGKIYAIGGQTGHDSTTRTVATVEVYDPANPDKGWTLLTAMPYPASHIEATFVLGNRILVAGGTKGGGRTTEVTSILAFDPTKNSGMGTWVKLDAELGEPRAGGVAGAIDRGFVYVGGSGKPDAWLFKPVE</sequence>
<protein>
    <recommendedName>
        <fullName evidence="5">Kelch motif protein</fullName>
    </recommendedName>
</protein>
<feature type="compositionally biased region" description="Pro residues" evidence="1">
    <location>
        <begin position="54"/>
        <end position="67"/>
    </location>
</feature>
<evidence type="ECO:0000256" key="2">
    <source>
        <dbReference type="SAM" id="SignalP"/>
    </source>
</evidence>
<dbReference type="STRING" id="937777.Deipe_2777"/>
<dbReference type="SUPFAM" id="SSF117281">
    <property type="entry name" value="Kelch motif"/>
    <property type="match status" value="1"/>
</dbReference>
<dbReference type="RefSeq" id="WP_015236543.1">
    <property type="nucleotide sequence ID" value="NC_019793.1"/>
</dbReference>
<keyword evidence="4" id="KW-1185">Reference proteome</keyword>
<dbReference type="PANTHER" id="PTHR46773:SF5">
    <property type="entry name" value="OS04G0487100 PROTEIN"/>
    <property type="match status" value="1"/>
</dbReference>
<proteinExistence type="predicted"/>
<organism evidence="3 4">
    <name type="scientific">Deinococcus peraridilitoris (strain DSM 19664 / LMG 22246 / CIP 109416 / KR-200)</name>
    <dbReference type="NCBI Taxonomy" id="937777"/>
    <lineage>
        <taxon>Bacteria</taxon>
        <taxon>Thermotogati</taxon>
        <taxon>Deinococcota</taxon>
        <taxon>Deinococci</taxon>
        <taxon>Deinococcales</taxon>
        <taxon>Deinococcaceae</taxon>
        <taxon>Deinococcus</taxon>
    </lineage>
</organism>
<name>L0A326_DEIPD</name>
<dbReference type="KEGG" id="dpd:Deipe_2777"/>
<dbReference type="AlphaFoldDB" id="L0A326"/>
<reference evidence="4" key="1">
    <citation type="submission" date="2012-03" db="EMBL/GenBank/DDBJ databases">
        <title>Complete sequence of chromosome of Deinococcus peraridilitoris DSM 19664.</title>
        <authorList>
            <person name="Lucas S."/>
            <person name="Copeland A."/>
            <person name="Lapidus A."/>
            <person name="Glavina del Rio T."/>
            <person name="Dalin E."/>
            <person name="Tice H."/>
            <person name="Bruce D."/>
            <person name="Goodwin L."/>
            <person name="Pitluck S."/>
            <person name="Peters L."/>
            <person name="Mikhailova N."/>
            <person name="Lu M."/>
            <person name="Kyrpides N."/>
            <person name="Mavromatis K."/>
            <person name="Ivanova N."/>
            <person name="Brettin T."/>
            <person name="Detter J.C."/>
            <person name="Han C."/>
            <person name="Larimer F."/>
            <person name="Land M."/>
            <person name="Hauser L."/>
            <person name="Markowitz V."/>
            <person name="Cheng J.-F."/>
            <person name="Hugenholtz P."/>
            <person name="Woyke T."/>
            <person name="Wu D."/>
            <person name="Pukall R."/>
            <person name="Steenblock K."/>
            <person name="Brambilla E."/>
            <person name="Klenk H.-P."/>
            <person name="Eisen J.A."/>
        </authorList>
    </citation>
    <scope>NUCLEOTIDE SEQUENCE [LARGE SCALE GENOMIC DNA]</scope>
    <source>
        <strain evidence="4">DSM 19664 / LMG 22246 / CIP 109416 / KR-200</strain>
    </source>
</reference>
<feature type="signal peptide" evidence="2">
    <location>
        <begin position="1"/>
        <end position="22"/>
    </location>
</feature>
<accession>L0A326</accession>
<dbReference type="eggNOG" id="COG3055">
    <property type="taxonomic scope" value="Bacteria"/>
</dbReference>
<evidence type="ECO:0000256" key="1">
    <source>
        <dbReference type="SAM" id="MobiDB-lite"/>
    </source>
</evidence>
<dbReference type="HOGENOM" id="CLU_693928_0_0_0"/>
<evidence type="ECO:0008006" key="5">
    <source>
        <dbReference type="Google" id="ProtNLM"/>
    </source>
</evidence>
<feature type="chain" id="PRO_5003938985" description="Kelch motif protein" evidence="2">
    <location>
        <begin position="23"/>
        <end position="397"/>
    </location>
</feature>
<dbReference type="InterPro" id="IPR053256">
    <property type="entry name" value="Kelch_repeat-containing"/>
</dbReference>
<dbReference type="PROSITE" id="PS51257">
    <property type="entry name" value="PROKAR_LIPOPROTEIN"/>
    <property type="match status" value="1"/>
</dbReference>
<dbReference type="Gene3D" id="2.120.10.80">
    <property type="entry name" value="Kelch-type beta propeller"/>
    <property type="match status" value="2"/>
</dbReference>
<evidence type="ECO:0000313" key="4">
    <source>
        <dbReference type="Proteomes" id="UP000010467"/>
    </source>
</evidence>
<dbReference type="Pfam" id="PF01344">
    <property type="entry name" value="Kelch_1"/>
    <property type="match status" value="2"/>
</dbReference>
<dbReference type="InterPro" id="IPR015915">
    <property type="entry name" value="Kelch-typ_b-propeller"/>
</dbReference>
<feature type="region of interest" description="Disordered" evidence="1">
    <location>
        <begin position="29"/>
        <end position="70"/>
    </location>
</feature>
<evidence type="ECO:0000313" key="3">
    <source>
        <dbReference type="EMBL" id="AFZ68241.1"/>
    </source>
</evidence>
<dbReference type="PATRIC" id="fig|937777.3.peg.2792"/>
<dbReference type="PANTHER" id="PTHR46773">
    <property type="match status" value="1"/>
</dbReference>
<dbReference type="Proteomes" id="UP000010467">
    <property type="component" value="Chromosome"/>
</dbReference>
<dbReference type="EMBL" id="CP003382">
    <property type="protein sequence ID" value="AFZ68241.1"/>
    <property type="molecule type" value="Genomic_DNA"/>
</dbReference>
<dbReference type="SMART" id="SM00612">
    <property type="entry name" value="Kelch"/>
    <property type="match status" value="4"/>
</dbReference>
<gene>
    <name evidence="3" type="ordered locus">Deipe_2777</name>
</gene>
<feature type="compositionally biased region" description="Low complexity" evidence="1">
    <location>
        <begin position="41"/>
        <end position="53"/>
    </location>
</feature>